<reference evidence="3" key="1">
    <citation type="submission" date="2012-02" db="EMBL/GenBank/DDBJ databases">
        <title>The complete genome of Solitalea canadensis DSM 3403.</title>
        <authorList>
            <consortium name="US DOE Joint Genome Institute (JGI-PGF)"/>
            <person name="Lucas S."/>
            <person name="Copeland A."/>
            <person name="Lapidus A."/>
            <person name="Glavina del Rio T."/>
            <person name="Dalin E."/>
            <person name="Tice H."/>
            <person name="Bruce D."/>
            <person name="Goodwin L."/>
            <person name="Pitluck S."/>
            <person name="Peters L."/>
            <person name="Ovchinnikova G."/>
            <person name="Lu M."/>
            <person name="Kyrpides N."/>
            <person name="Mavromatis K."/>
            <person name="Ivanova N."/>
            <person name="Brettin T."/>
            <person name="Detter J.C."/>
            <person name="Han C."/>
            <person name="Larimer F."/>
            <person name="Land M."/>
            <person name="Hauser L."/>
            <person name="Markowitz V."/>
            <person name="Cheng J.-F."/>
            <person name="Hugenholtz P."/>
            <person name="Woyke T."/>
            <person name="Wu D."/>
            <person name="Spring S."/>
            <person name="Schroeder M."/>
            <person name="Kopitz M."/>
            <person name="Brambilla E."/>
            <person name="Klenk H.-P."/>
            <person name="Eisen J.A."/>
        </authorList>
    </citation>
    <scope>NUCLEOTIDE SEQUENCE</scope>
    <source>
        <strain evidence="3">DSM 3403</strain>
    </source>
</reference>
<comment type="similarity">
    <text evidence="1">Belongs to the TolB family.</text>
</comment>
<dbReference type="InterPro" id="IPR011659">
    <property type="entry name" value="WD40"/>
</dbReference>
<dbReference type="EMBL" id="CP003349">
    <property type="protein sequence ID" value="AFD08998.1"/>
    <property type="molecule type" value="Genomic_DNA"/>
</dbReference>
<keyword evidence="4" id="KW-1185">Reference proteome</keyword>
<dbReference type="Gene3D" id="2.120.10.30">
    <property type="entry name" value="TolB, C-terminal domain"/>
    <property type="match status" value="2"/>
</dbReference>
<evidence type="ECO:0000313" key="3">
    <source>
        <dbReference type="EMBL" id="AFD08998.1"/>
    </source>
</evidence>
<organism evidence="3 4">
    <name type="scientific">Solitalea canadensis (strain ATCC 29591 / DSM 3403 / JCM 21819 / LMG 8368 / NBRC 15130 / NCIMB 12057 / USAM 9D)</name>
    <name type="common">Flexibacter canadensis</name>
    <dbReference type="NCBI Taxonomy" id="929556"/>
    <lineage>
        <taxon>Bacteria</taxon>
        <taxon>Pseudomonadati</taxon>
        <taxon>Bacteroidota</taxon>
        <taxon>Sphingobacteriia</taxon>
        <taxon>Sphingobacteriales</taxon>
        <taxon>Sphingobacteriaceae</taxon>
        <taxon>Solitalea</taxon>
    </lineage>
</organism>
<accession>H8KMK7</accession>
<dbReference type="InterPro" id="IPR011042">
    <property type="entry name" value="6-blade_b-propeller_TolB-like"/>
</dbReference>
<dbReference type="AlphaFoldDB" id="H8KMK7"/>
<dbReference type="STRING" id="929556.Solca_4005"/>
<evidence type="ECO:0000313" key="4">
    <source>
        <dbReference type="Proteomes" id="UP000007590"/>
    </source>
</evidence>
<name>H8KMK7_SOLCM</name>
<keyword evidence="2" id="KW-0732">Signal</keyword>
<dbReference type="PANTHER" id="PTHR36842">
    <property type="entry name" value="PROTEIN TOLB HOMOLOG"/>
    <property type="match status" value="1"/>
</dbReference>
<evidence type="ECO:0000256" key="2">
    <source>
        <dbReference type="SAM" id="SignalP"/>
    </source>
</evidence>
<gene>
    <name evidence="3" type="ordered locus">Solca_4005</name>
</gene>
<feature type="signal peptide" evidence="2">
    <location>
        <begin position="1"/>
        <end position="23"/>
    </location>
</feature>
<dbReference type="HOGENOM" id="CLU_865726_0_0_10"/>
<dbReference type="KEGG" id="scn:Solca_4005"/>
<evidence type="ECO:0000256" key="1">
    <source>
        <dbReference type="ARBA" id="ARBA00009820"/>
    </source>
</evidence>
<sequence>MKQFVFLVLFLLLLPFCAKLSFAQGEVDTRTKLNFLFTSSRSGKQEIWKKENGVYTQLTKEKKQESWRARISPDGKKVLFYRSPSGSFSNTTEKASLWVMNIDGSEQTLLIKQGDNGWVEQSGANWSPDGQKIIMAVAVEKNGPLTIMVTDNQGKNPQQLIKRKGYFADPAFSPDGNWIAYVAWPEDYIGTSLGHLEIFVMKADGSEETRLTYDEFRDHDPAWSLDSKMLVFETATRPGNIIVGKWGIRTMPIAAEEPKNVVFNEAVNLMPQWLPGRNGLIFQQVTYLKNRAQLLIVNTDGSNPIPITDGKYDDKEVNLLP</sequence>
<proteinExistence type="inferred from homology"/>
<dbReference type="Proteomes" id="UP000007590">
    <property type="component" value="Chromosome"/>
</dbReference>
<dbReference type="PANTHER" id="PTHR36842:SF1">
    <property type="entry name" value="PROTEIN TOLB"/>
    <property type="match status" value="1"/>
</dbReference>
<dbReference type="RefSeq" id="WP_014682221.1">
    <property type="nucleotide sequence ID" value="NC_017770.1"/>
</dbReference>
<dbReference type="eggNOG" id="COG0823">
    <property type="taxonomic scope" value="Bacteria"/>
</dbReference>
<protein>
    <submittedName>
        <fullName evidence="3">Periplasmic component of the Tol biopolymer transport system</fullName>
    </submittedName>
</protein>
<dbReference type="OrthoDB" id="9815657at2"/>
<dbReference type="Pfam" id="PF07676">
    <property type="entry name" value="PD40"/>
    <property type="match status" value="3"/>
</dbReference>
<feature type="chain" id="PRO_5003613189" evidence="2">
    <location>
        <begin position="24"/>
        <end position="321"/>
    </location>
</feature>
<dbReference type="SUPFAM" id="SSF69304">
    <property type="entry name" value="Tricorn protease N-terminal domain"/>
    <property type="match status" value="1"/>
</dbReference>